<name>A0A6J4J5T8_9BACT</name>
<dbReference type="EMBL" id="CADCTA010000117">
    <property type="protein sequence ID" value="CAA9269652.1"/>
    <property type="molecule type" value="Genomic_DNA"/>
</dbReference>
<reference evidence="1" key="1">
    <citation type="submission" date="2020-02" db="EMBL/GenBank/DDBJ databases">
        <authorList>
            <person name="Meier V. D."/>
        </authorList>
    </citation>
    <scope>NUCLEOTIDE SEQUENCE</scope>
    <source>
        <strain evidence="1">AVDCRST_MAG42</strain>
    </source>
</reference>
<evidence type="ECO:0000313" key="1">
    <source>
        <dbReference type="EMBL" id="CAA9269652.1"/>
    </source>
</evidence>
<accession>A0A6J4J5T8</accession>
<sequence length="232" mass="25737">MPPPDYPGIKTVHSFAELMGTPFARGVNALCWRRTLAGDFGEVVEQLGRGDEIVTIEEEQLAGFDVSAAGRAAVEILRDDLQRLREAGRDPALNCVHRYARDEAPGPVRTDVFSWHADSAPVEADTWLCTYYGPPSEGLPNEEAQRRVDAPEVRAELLKLLGMEEDGAEFREALREHCFDLHYASLPQARPFSFGVGNLWRIAVDWPGSLVPPCIHRAPETPPGQPRLLLIC</sequence>
<gene>
    <name evidence="1" type="ORF">AVDCRST_MAG42-3375</name>
</gene>
<evidence type="ECO:0008006" key="2">
    <source>
        <dbReference type="Google" id="ProtNLM"/>
    </source>
</evidence>
<dbReference type="AlphaFoldDB" id="A0A6J4J5T8"/>
<protein>
    <recommendedName>
        <fullName evidence="2">DUF1826 domain-containing protein</fullName>
    </recommendedName>
</protein>
<organism evidence="1">
    <name type="scientific">uncultured Chthoniobacterales bacterium</name>
    <dbReference type="NCBI Taxonomy" id="1836801"/>
    <lineage>
        <taxon>Bacteria</taxon>
        <taxon>Pseudomonadati</taxon>
        <taxon>Verrucomicrobiota</taxon>
        <taxon>Spartobacteria</taxon>
        <taxon>Chthoniobacterales</taxon>
        <taxon>environmental samples</taxon>
    </lineage>
</organism>
<proteinExistence type="predicted"/>